<sequence length="278" mass="31568">MASSHYARREREHDTLRPVIVDERPSRHVHFDAAPAAYQPSSSRRHHVVEPTYVAPSSDDERRRRRSRRETRYHDNEEYQRQADRERAAELERIMAARESRRQPQQEADPELDRNIRKAERIARLNERIDARPAVPIPTLRRTATDFAGEERERELREAVRGLDLGDRPLRRSQTNTALPRREAAEGAAGHRGGRGGATQAPGREDDAAPTSHRWVPAAGGTESCTMMACTVGSKNGVASGCIFFRATYHRHFLCQALHLGQDDSTGGRVIGNARFWR</sequence>
<dbReference type="Proteomes" id="UP000008698">
    <property type="component" value="Unassembled WGS sequence"/>
</dbReference>
<name>C9SEQ0_VERA1</name>
<feature type="region of interest" description="Disordered" evidence="1">
    <location>
        <begin position="165"/>
        <end position="212"/>
    </location>
</feature>
<dbReference type="GeneID" id="9533646"/>
<gene>
    <name evidence="2" type="ORF">VDBG_02752</name>
</gene>
<dbReference type="KEGG" id="val:VDBG_02752"/>
<evidence type="ECO:0000313" key="2">
    <source>
        <dbReference type="EMBL" id="EEY16643.1"/>
    </source>
</evidence>
<evidence type="ECO:0000256" key="1">
    <source>
        <dbReference type="SAM" id="MobiDB-lite"/>
    </source>
</evidence>
<dbReference type="HOGENOM" id="CLU_1001843_0_0_1"/>
<feature type="compositionally biased region" description="Basic and acidic residues" evidence="1">
    <location>
        <begin position="70"/>
        <end position="87"/>
    </location>
</feature>
<evidence type="ECO:0000313" key="3">
    <source>
        <dbReference type="Proteomes" id="UP000008698"/>
    </source>
</evidence>
<dbReference type="EMBL" id="DS985216">
    <property type="protein sequence ID" value="EEY16643.1"/>
    <property type="molecule type" value="Genomic_DNA"/>
</dbReference>
<dbReference type="OrthoDB" id="3439480at2759"/>
<dbReference type="RefSeq" id="XP_003006613.1">
    <property type="nucleotide sequence ID" value="XM_003006567.1"/>
</dbReference>
<dbReference type="AlphaFoldDB" id="C9SEQ0"/>
<reference evidence="3" key="1">
    <citation type="journal article" date="2011" name="PLoS Pathog.">
        <title>Comparative genomics yields insights into niche adaptation of plant vascular wilt pathogens.</title>
        <authorList>
            <person name="Klosterman S.J."/>
            <person name="Subbarao K.V."/>
            <person name="Kang S."/>
            <person name="Veronese P."/>
            <person name="Gold S.E."/>
            <person name="Thomma B.P.H.J."/>
            <person name="Chen Z."/>
            <person name="Henrissat B."/>
            <person name="Lee Y.-H."/>
            <person name="Park J."/>
            <person name="Garcia-Pedrajas M.D."/>
            <person name="Barbara D.J."/>
            <person name="Anchieta A."/>
            <person name="de Jonge R."/>
            <person name="Santhanam P."/>
            <person name="Maruthachalam K."/>
            <person name="Atallah Z."/>
            <person name="Amyotte S.G."/>
            <person name="Paz Z."/>
            <person name="Inderbitzin P."/>
            <person name="Hayes R.J."/>
            <person name="Heiman D.I."/>
            <person name="Young S."/>
            <person name="Zeng Q."/>
            <person name="Engels R."/>
            <person name="Galagan J."/>
            <person name="Cuomo C.A."/>
            <person name="Dobinson K.F."/>
            <person name="Ma L.-J."/>
        </authorList>
    </citation>
    <scope>NUCLEOTIDE SEQUENCE [LARGE SCALE GENOMIC DNA]</scope>
    <source>
        <strain evidence="3">VaMs.102 / ATCC MYA-4576 / FGSC 10136</strain>
    </source>
</reference>
<keyword evidence="3" id="KW-1185">Reference proteome</keyword>
<proteinExistence type="predicted"/>
<accession>C9SEQ0</accession>
<organism evidence="3">
    <name type="scientific">Verticillium alfalfae (strain VaMs.102 / ATCC MYA-4576 / FGSC 10136)</name>
    <name type="common">Verticillium wilt of alfalfa</name>
    <name type="synonym">Verticillium albo-atrum</name>
    <dbReference type="NCBI Taxonomy" id="526221"/>
    <lineage>
        <taxon>Eukaryota</taxon>
        <taxon>Fungi</taxon>
        <taxon>Dikarya</taxon>
        <taxon>Ascomycota</taxon>
        <taxon>Pezizomycotina</taxon>
        <taxon>Sordariomycetes</taxon>
        <taxon>Hypocreomycetidae</taxon>
        <taxon>Glomerellales</taxon>
        <taxon>Plectosphaerellaceae</taxon>
        <taxon>Verticillium</taxon>
    </lineage>
</organism>
<feature type="compositionally biased region" description="Basic and acidic residues" evidence="1">
    <location>
        <begin position="7"/>
        <end position="31"/>
    </location>
</feature>
<feature type="region of interest" description="Disordered" evidence="1">
    <location>
        <begin position="1"/>
        <end position="87"/>
    </location>
</feature>
<protein>
    <submittedName>
        <fullName evidence="2">Uncharacterized protein</fullName>
    </submittedName>
</protein>